<dbReference type="EMBL" id="CP060637">
    <property type="protein sequence ID" value="QNM15044.1"/>
    <property type="molecule type" value="Genomic_DNA"/>
</dbReference>
<dbReference type="KEGG" id="fho:H9Q81_09010"/>
<proteinExistence type="predicted"/>
<gene>
    <name evidence="1" type="ORF">H9Q81_09010</name>
</gene>
<evidence type="ECO:0000313" key="1">
    <source>
        <dbReference type="EMBL" id="QNM15044.1"/>
    </source>
</evidence>
<dbReference type="AlphaFoldDB" id="A0A7G9GW62"/>
<protein>
    <submittedName>
        <fullName evidence="1">Uncharacterized protein</fullName>
    </submittedName>
</protein>
<keyword evidence="2" id="KW-1185">Reference proteome</keyword>
<name>A0A7G9GW62_9FUSO</name>
<dbReference type="RefSeq" id="WP_187422816.1">
    <property type="nucleotide sequence ID" value="NZ_CP060637.1"/>
</dbReference>
<organism evidence="1 2">
    <name type="scientific">Fusobacterium hominis</name>
    <dbReference type="NCBI Taxonomy" id="2764326"/>
    <lineage>
        <taxon>Bacteria</taxon>
        <taxon>Fusobacteriati</taxon>
        <taxon>Fusobacteriota</taxon>
        <taxon>Fusobacteriia</taxon>
        <taxon>Fusobacteriales</taxon>
        <taxon>Fusobacteriaceae</taxon>
        <taxon>Fusobacterium</taxon>
    </lineage>
</organism>
<evidence type="ECO:0000313" key="2">
    <source>
        <dbReference type="Proteomes" id="UP000515913"/>
    </source>
</evidence>
<accession>A0A7G9GW62</accession>
<sequence length="114" mass="13185">MDIKEAINLLHQSIDYEMQKEKIINDCNCCGTEPFVALLVNKILKGLSNGDEELCNNIGTYFEDLEENGAEYLKENYKMVYDIDHAGKCTIYYYTNDLSFKTTKEVEEYLKTQG</sequence>
<reference evidence="1 2" key="1">
    <citation type="submission" date="2020-08" db="EMBL/GenBank/DDBJ databases">
        <authorList>
            <person name="Liu C."/>
            <person name="Sun Q."/>
        </authorList>
    </citation>
    <scope>NUCLEOTIDE SEQUENCE [LARGE SCALE GENOMIC DNA]</scope>
    <source>
        <strain evidence="1 2">NSJ-57</strain>
    </source>
</reference>
<dbReference type="Proteomes" id="UP000515913">
    <property type="component" value="Chromosome"/>
</dbReference>